<feature type="transmembrane region" description="Helical" evidence="1">
    <location>
        <begin position="67"/>
        <end position="88"/>
    </location>
</feature>
<accession>A0ABR8CP28</accession>
<comment type="caution">
    <text evidence="2">The sequence shown here is derived from an EMBL/GenBank/DDBJ whole genome shotgun (WGS) entry which is preliminary data.</text>
</comment>
<dbReference type="RefSeq" id="WP_190406593.1">
    <property type="nucleotide sequence ID" value="NZ_JACJRF010000010.1"/>
</dbReference>
<feature type="transmembrane region" description="Helical" evidence="1">
    <location>
        <begin position="7"/>
        <end position="31"/>
    </location>
</feature>
<proteinExistence type="predicted"/>
<dbReference type="EMBL" id="JACJRF010000010">
    <property type="protein sequence ID" value="MBD2344133.1"/>
    <property type="molecule type" value="Genomic_DNA"/>
</dbReference>
<evidence type="ECO:0000256" key="1">
    <source>
        <dbReference type="SAM" id="Phobius"/>
    </source>
</evidence>
<keyword evidence="3" id="KW-1185">Reference proteome</keyword>
<sequence length="96" mass="10287">MKQMMTVAGGILFAVAIISLIFGGASFFQIIQFQNELESRSQADKLFRKVTDLDKFDEQALKGKQDAMVTSLAIAGIFGSVGIGLAVAGRSKTTQI</sequence>
<organism evidence="2 3">
    <name type="scientific">Anabaena subtropica FACHB-260</name>
    <dbReference type="NCBI Taxonomy" id="2692884"/>
    <lineage>
        <taxon>Bacteria</taxon>
        <taxon>Bacillati</taxon>
        <taxon>Cyanobacteriota</taxon>
        <taxon>Cyanophyceae</taxon>
        <taxon>Nostocales</taxon>
        <taxon>Nostocaceae</taxon>
        <taxon>Anabaena</taxon>
    </lineage>
</organism>
<name>A0ABR8CP28_9NOST</name>
<evidence type="ECO:0000313" key="3">
    <source>
        <dbReference type="Proteomes" id="UP000607281"/>
    </source>
</evidence>
<keyword evidence="1" id="KW-1133">Transmembrane helix</keyword>
<keyword evidence="1" id="KW-0472">Membrane</keyword>
<gene>
    <name evidence="2" type="ORF">H6G18_08220</name>
</gene>
<reference evidence="2 3" key="1">
    <citation type="journal article" date="2020" name="ISME J.">
        <title>Comparative genomics reveals insights into cyanobacterial evolution and habitat adaptation.</title>
        <authorList>
            <person name="Chen M.Y."/>
            <person name="Teng W.K."/>
            <person name="Zhao L."/>
            <person name="Hu C.X."/>
            <person name="Zhou Y.K."/>
            <person name="Han B.P."/>
            <person name="Song L.R."/>
            <person name="Shu W.S."/>
        </authorList>
    </citation>
    <scope>NUCLEOTIDE SEQUENCE [LARGE SCALE GENOMIC DNA]</scope>
    <source>
        <strain evidence="2 3">FACHB-260</strain>
    </source>
</reference>
<evidence type="ECO:0000313" key="2">
    <source>
        <dbReference type="EMBL" id="MBD2344133.1"/>
    </source>
</evidence>
<keyword evidence="1" id="KW-0812">Transmembrane</keyword>
<protein>
    <submittedName>
        <fullName evidence="2">Uncharacterized protein</fullName>
    </submittedName>
</protein>
<dbReference type="Proteomes" id="UP000607281">
    <property type="component" value="Unassembled WGS sequence"/>
</dbReference>